<name>A0A0K8U736_BACLA</name>
<gene>
    <name evidence="3" type="ORF">c2_g1_i2</name>
</gene>
<feature type="transmembrane region" description="Helical" evidence="2">
    <location>
        <begin position="65"/>
        <end position="83"/>
    </location>
</feature>
<keyword evidence="2" id="KW-0472">Membrane</keyword>
<keyword evidence="2" id="KW-0812">Transmembrane</keyword>
<protein>
    <submittedName>
        <fullName evidence="3">Uncharacterized protein</fullName>
    </submittedName>
</protein>
<reference evidence="3" key="1">
    <citation type="submission" date="2015-06" db="EMBL/GenBank/DDBJ databases">
        <authorList>
            <person name="Hoefler B.C."/>
            <person name="Straight P.D."/>
        </authorList>
    </citation>
    <scope>NUCLEOTIDE SEQUENCE</scope>
</reference>
<dbReference type="EMBL" id="GDHF01029921">
    <property type="protein sequence ID" value="JAI22393.1"/>
    <property type="molecule type" value="Transcribed_RNA"/>
</dbReference>
<feature type="region of interest" description="Disordered" evidence="1">
    <location>
        <begin position="191"/>
        <end position="236"/>
    </location>
</feature>
<feature type="compositionally biased region" description="Low complexity" evidence="1">
    <location>
        <begin position="207"/>
        <end position="218"/>
    </location>
</feature>
<dbReference type="OrthoDB" id="8035456at2759"/>
<evidence type="ECO:0000313" key="3">
    <source>
        <dbReference type="EMBL" id="JAI22393.1"/>
    </source>
</evidence>
<keyword evidence="2" id="KW-1133">Transmembrane helix</keyword>
<proteinExistence type="predicted"/>
<evidence type="ECO:0000256" key="2">
    <source>
        <dbReference type="SAM" id="Phobius"/>
    </source>
</evidence>
<sequence>MKKWLRVVWTLLKEFLHRKFSSCGVPTKPNIMVNAIENVFYSLRNIIIRITLGPISFVFLELSKFVLVLALAFWITVGIFMMWESIMPESASRLAAAAATVVANSSGLMPSDEGKAKESSSYPFVVDLPKTESSSLEKHVIEETLLQKVTSEAKTPSIVATGLPAVKGITEEIKDEIKNEISRAEVPAVKSVTQETKDEIKTEVSKAEVASAEAAVSKQPSTAMGSEAGDSGKLVE</sequence>
<dbReference type="AlphaFoldDB" id="A0A0K8U736"/>
<evidence type="ECO:0000256" key="1">
    <source>
        <dbReference type="SAM" id="MobiDB-lite"/>
    </source>
</evidence>
<accession>A0A0K8U736</accession>
<organism evidence="3">
    <name type="scientific">Bactrocera latifrons</name>
    <name type="common">Malaysian fruit fly</name>
    <name type="synonym">Chaetodacus latifrons</name>
    <dbReference type="NCBI Taxonomy" id="174628"/>
    <lineage>
        <taxon>Eukaryota</taxon>
        <taxon>Metazoa</taxon>
        <taxon>Ecdysozoa</taxon>
        <taxon>Arthropoda</taxon>
        <taxon>Hexapoda</taxon>
        <taxon>Insecta</taxon>
        <taxon>Pterygota</taxon>
        <taxon>Neoptera</taxon>
        <taxon>Endopterygota</taxon>
        <taxon>Diptera</taxon>
        <taxon>Brachycera</taxon>
        <taxon>Muscomorpha</taxon>
        <taxon>Tephritoidea</taxon>
        <taxon>Tephritidae</taxon>
        <taxon>Bactrocera</taxon>
        <taxon>Bactrocera</taxon>
    </lineage>
</organism>
<feature type="compositionally biased region" description="Basic and acidic residues" evidence="1">
    <location>
        <begin position="195"/>
        <end position="206"/>
    </location>
</feature>